<dbReference type="RefSeq" id="WP_210229634.1">
    <property type="nucleotide sequence ID" value="NZ_CP076022.1"/>
</dbReference>
<dbReference type="AlphaFoldDB" id="A0A975R066"/>
<proteinExistence type="predicted"/>
<gene>
    <name evidence="1" type="ORF">KKR91_11365</name>
</gene>
<dbReference type="NCBIfam" id="NF033892">
    <property type="entry name" value="XcbB_CpsF_sero"/>
    <property type="match status" value="1"/>
</dbReference>
<evidence type="ECO:0000313" key="1">
    <source>
        <dbReference type="EMBL" id="QWC09109.1"/>
    </source>
</evidence>
<dbReference type="KEGG" id="ajg:KKR91_11365"/>
<organism evidence="1 2">
    <name type="scientific">Arthrobacter jiangjiafuii</name>
    <dbReference type="NCBI Taxonomy" id="2817475"/>
    <lineage>
        <taxon>Bacteria</taxon>
        <taxon>Bacillati</taxon>
        <taxon>Actinomycetota</taxon>
        <taxon>Actinomycetes</taxon>
        <taxon>Micrococcales</taxon>
        <taxon>Micrococcaceae</taxon>
        <taxon>Arthrobacter</taxon>
    </lineage>
</organism>
<sequence>MSSSSTLFRSLAYPLADLIDDLKTGEYKYIHLSDPENLLDNRPLLLAAHRNSKVKNIVIELAKMGYYVYHMVDGVARFVLESHIPQMWHSVREGQYLSSPDGVVYSFQEPKSGGPIRNMVVVFSSIGGDIFGNGLSRYFTQNFRSIQKHVPADTAILRIADIGGVVGSFYLDTHYAPRNTKRVGNLIESMRIANSLDKDSVITYGASKGATGALFHAINSDYRCVCVEPIVNDHYYETRFGDTHFTAADIFVEKKEHTFARAIETYKRRAPSTSAKDHESRIIVVYSTQSPQAPYLREIIGNHLTKDMSLIDFRHPQISDHPDVSPQSLNLVTMYLNMMCYGIPSEGGHFEFSCEAP</sequence>
<reference evidence="1 2" key="1">
    <citation type="submission" date="2021-05" db="EMBL/GenBank/DDBJ databases">
        <title>Novel species in genus Arthrobacter.</title>
        <authorList>
            <person name="Zhang G."/>
        </authorList>
    </citation>
    <scope>NUCLEOTIDE SEQUENCE [LARGE SCALE GENOMIC DNA]</scope>
    <source>
        <strain evidence="2">zg-ZUI227</strain>
    </source>
</reference>
<dbReference type="EMBL" id="CP076022">
    <property type="protein sequence ID" value="QWC09109.1"/>
    <property type="molecule type" value="Genomic_DNA"/>
</dbReference>
<accession>A0A975R066</accession>
<protein>
    <submittedName>
        <fullName evidence="1">XcbB/CpsF family capsular polysaccharide biosynthesis protein</fullName>
    </submittedName>
</protein>
<name>A0A975R066_9MICC</name>
<keyword evidence="2" id="KW-1185">Reference proteome</keyword>
<dbReference type="Proteomes" id="UP000676885">
    <property type="component" value="Chromosome"/>
</dbReference>
<evidence type="ECO:0000313" key="2">
    <source>
        <dbReference type="Proteomes" id="UP000676885"/>
    </source>
</evidence>